<proteinExistence type="predicted"/>
<sequence>MPSGLEIDRGQPLNGTMAPYAEQILISTGRSDWTSRIEDEDDAVLAKRVKELLGRGGKYSDPFHNVMLTNSSFTPSTSTPDTASAYLFPSFRYLPEIRTDTDAVEKFLKAFVLPSELHPAHGVLAEPQREALIRDRRLQEDFLLQMEGTRLRIAPPSPQDGDESDPPGARVGLISHIGGHKYAGNVIIYIPPSMKWNPLAGKGIWYGRVSPANVEGIVKETILNGKVIKEMFRGGVEQGSKILRL</sequence>
<keyword evidence="2" id="KW-1185">Reference proteome</keyword>
<evidence type="ECO:0000313" key="2">
    <source>
        <dbReference type="Proteomes" id="UP001172680"/>
    </source>
</evidence>
<accession>A0ACC2Z482</accession>
<evidence type="ECO:0000313" key="1">
    <source>
        <dbReference type="EMBL" id="KAJ9642015.1"/>
    </source>
</evidence>
<dbReference type="EMBL" id="JAPDRP010000014">
    <property type="protein sequence ID" value="KAJ9642015.1"/>
    <property type="molecule type" value="Genomic_DNA"/>
</dbReference>
<dbReference type="Proteomes" id="UP001172680">
    <property type="component" value="Unassembled WGS sequence"/>
</dbReference>
<comment type="caution">
    <text evidence="1">The sequence shown here is derived from an EMBL/GenBank/DDBJ whole genome shotgun (WGS) entry which is preliminary data.</text>
</comment>
<name>A0ACC2Z482_9PEZI</name>
<gene>
    <name evidence="1" type="primary">AIM32</name>
    <name evidence="1" type="ORF">H2199_005230</name>
</gene>
<protein>
    <submittedName>
        <fullName evidence="1">Altered inheritance of mitochondria protein 32</fullName>
    </submittedName>
</protein>
<organism evidence="1 2">
    <name type="scientific">Coniosporium tulheliwenetii</name>
    <dbReference type="NCBI Taxonomy" id="3383036"/>
    <lineage>
        <taxon>Eukaryota</taxon>
        <taxon>Fungi</taxon>
        <taxon>Dikarya</taxon>
        <taxon>Ascomycota</taxon>
        <taxon>Pezizomycotina</taxon>
        <taxon>Dothideomycetes</taxon>
        <taxon>Dothideomycetes incertae sedis</taxon>
        <taxon>Coniosporium</taxon>
    </lineage>
</organism>
<reference evidence="1" key="1">
    <citation type="submission" date="2022-10" db="EMBL/GenBank/DDBJ databases">
        <title>Culturing micro-colonial fungi from biological soil crusts in the Mojave desert and describing Neophaeococcomyces mojavensis, and introducing the new genera and species Taxawa tesnikishii.</title>
        <authorList>
            <person name="Kurbessoian T."/>
            <person name="Stajich J.E."/>
        </authorList>
    </citation>
    <scope>NUCLEOTIDE SEQUENCE</scope>
    <source>
        <strain evidence="1">JES_115</strain>
    </source>
</reference>